<protein>
    <submittedName>
        <fullName evidence="2">Uncharacterized protein</fullName>
    </submittedName>
</protein>
<reference evidence="2" key="1">
    <citation type="submission" date="2018-05" db="EMBL/GenBank/DDBJ databases">
        <authorList>
            <person name="Lanie J.A."/>
            <person name="Ng W.-L."/>
            <person name="Kazmierczak K.M."/>
            <person name="Andrzejewski T.M."/>
            <person name="Davidsen T.M."/>
            <person name="Wayne K.J."/>
            <person name="Tettelin H."/>
            <person name="Glass J.I."/>
            <person name="Rusch D."/>
            <person name="Podicherti R."/>
            <person name="Tsui H.-C.T."/>
            <person name="Winkler M.E."/>
        </authorList>
    </citation>
    <scope>NUCLEOTIDE SEQUENCE</scope>
</reference>
<dbReference type="AlphaFoldDB" id="A0A382TGK0"/>
<feature type="region of interest" description="Disordered" evidence="1">
    <location>
        <begin position="1"/>
        <end position="22"/>
    </location>
</feature>
<name>A0A382TGK0_9ZZZZ</name>
<dbReference type="EMBL" id="UINC01136426">
    <property type="protein sequence ID" value="SVD21186.1"/>
    <property type="molecule type" value="Genomic_DNA"/>
</dbReference>
<accession>A0A382TGK0</accession>
<evidence type="ECO:0000256" key="1">
    <source>
        <dbReference type="SAM" id="MobiDB-lite"/>
    </source>
</evidence>
<sequence>MSYAKAVSEGRSNHMVTTGHTEFDKDGNVIKESRMAEIRFMGKDEKHLIIYMNKWLSMPENKKWLAQYK</sequence>
<proteinExistence type="predicted"/>
<evidence type="ECO:0000313" key="2">
    <source>
        <dbReference type="EMBL" id="SVD21186.1"/>
    </source>
</evidence>
<gene>
    <name evidence="2" type="ORF">METZ01_LOCUS374040</name>
</gene>
<organism evidence="2">
    <name type="scientific">marine metagenome</name>
    <dbReference type="NCBI Taxonomy" id="408172"/>
    <lineage>
        <taxon>unclassified sequences</taxon>
        <taxon>metagenomes</taxon>
        <taxon>ecological metagenomes</taxon>
    </lineage>
</organism>